<dbReference type="Gene3D" id="3.40.50.300">
    <property type="entry name" value="P-loop containing nucleotide triphosphate hydrolases"/>
    <property type="match status" value="1"/>
</dbReference>
<keyword evidence="5" id="KW-1185">Reference proteome</keyword>
<feature type="domain" description="Orc1-like AAA ATPase" evidence="3">
    <location>
        <begin position="6"/>
        <end position="106"/>
    </location>
</feature>
<dbReference type="RefSeq" id="WP_116072834.1">
    <property type="nucleotide sequence ID" value="NZ_BONB01000010.1"/>
</dbReference>
<reference evidence="4 5" key="1">
    <citation type="submission" date="2018-08" db="EMBL/GenBank/DDBJ databases">
        <title>Sequencing the genomes of 1000 actinobacteria strains.</title>
        <authorList>
            <person name="Klenk H.-P."/>
        </authorList>
    </citation>
    <scope>NUCLEOTIDE SEQUENCE [LARGE SCALE GENOMIC DNA]</scope>
    <source>
        <strain evidence="4 5">DSM 44099</strain>
    </source>
</reference>
<dbReference type="Proteomes" id="UP000256913">
    <property type="component" value="Unassembled WGS sequence"/>
</dbReference>
<evidence type="ECO:0000256" key="1">
    <source>
        <dbReference type="ARBA" id="ARBA00022741"/>
    </source>
</evidence>
<dbReference type="SUPFAM" id="SSF52540">
    <property type="entry name" value="P-loop containing nucleoside triphosphate hydrolases"/>
    <property type="match status" value="1"/>
</dbReference>
<organism evidence="4 5">
    <name type="scientific">Asanoa ferruginea</name>
    <dbReference type="NCBI Taxonomy" id="53367"/>
    <lineage>
        <taxon>Bacteria</taxon>
        <taxon>Bacillati</taxon>
        <taxon>Actinomycetota</taxon>
        <taxon>Actinomycetes</taxon>
        <taxon>Micromonosporales</taxon>
        <taxon>Micromonosporaceae</taxon>
        <taxon>Asanoa</taxon>
    </lineage>
</organism>
<sequence>MVGALPLVGRRAEVEFLADALAPVGEPRTVVIVGEAGVGKTRLVEEAIARARAADVKVLTGTCLPLHDNLPFLPVTEALRGIDKSDRHPVPFVVERCPVQVRAELARLIPAWLRR</sequence>
<dbReference type="Pfam" id="PF13191">
    <property type="entry name" value="AAA_16"/>
    <property type="match status" value="1"/>
</dbReference>
<name>A0A3D9ZU58_9ACTN</name>
<evidence type="ECO:0000313" key="5">
    <source>
        <dbReference type="Proteomes" id="UP000256913"/>
    </source>
</evidence>
<proteinExistence type="predicted"/>
<dbReference type="GO" id="GO:0004016">
    <property type="term" value="F:adenylate cyclase activity"/>
    <property type="evidence" value="ECO:0007669"/>
    <property type="project" value="TreeGrafter"/>
</dbReference>
<keyword evidence="2" id="KW-0067">ATP-binding</keyword>
<dbReference type="PANTHER" id="PTHR16305:SF28">
    <property type="entry name" value="GUANYLATE CYCLASE DOMAIN-CONTAINING PROTEIN"/>
    <property type="match status" value="1"/>
</dbReference>
<evidence type="ECO:0000259" key="3">
    <source>
        <dbReference type="Pfam" id="PF13191"/>
    </source>
</evidence>
<evidence type="ECO:0000256" key="2">
    <source>
        <dbReference type="ARBA" id="ARBA00022840"/>
    </source>
</evidence>
<dbReference type="InterPro" id="IPR027417">
    <property type="entry name" value="P-loop_NTPase"/>
</dbReference>
<dbReference type="AlphaFoldDB" id="A0A3D9ZU58"/>
<comment type="caution">
    <text evidence="4">The sequence shown here is derived from an EMBL/GenBank/DDBJ whole genome shotgun (WGS) entry which is preliminary data.</text>
</comment>
<gene>
    <name evidence="4" type="ORF">DFJ67_7003</name>
</gene>
<dbReference type="GO" id="GO:0005737">
    <property type="term" value="C:cytoplasm"/>
    <property type="evidence" value="ECO:0007669"/>
    <property type="project" value="TreeGrafter"/>
</dbReference>
<accession>A0A3D9ZU58</accession>
<dbReference type="PANTHER" id="PTHR16305">
    <property type="entry name" value="TESTICULAR SOLUBLE ADENYLYL CYCLASE"/>
    <property type="match status" value="1"/>
</dbReference>
<dbReference type="GO" id="GO:0005524">
    <property type="term" value="F:ATP binding"/>
    <property type="evidence" value="ECO:0007669"/>
    <property type="project" value="UniProtKB-KW"/>
</dbReference>
<evidence type="ECO:0000313" key="4">
    <source>
        <dbReference type="EMBL" id="REG00937.1"/>
    </source>
</evidence>
<keyword evidence="1" id="KW-0547">Nucleotide-binding</keyword>
<dbReference type="InterPro" id="IPR041664">
    <property type="entry name" value="AAA_16"/>
</dbReference>
<dbReference type="EMBL" id="QUMQ01000001">
    <property type="protein sequence ID" value="REG00937.1"/>
    <property type="molecule type" value="Genomic_DNA"/>
</dbReference>
<protein>
    <submittedName>
        <fullName evidence="4">AAA ATPase-like protein</fullName>
    </submittedName>
</protein>
<dbReference type="OrthoDB" id="5476461at2"/>